<gene>
    <name evidence="1" type="ORF">B5807_02474</name>
</gene>
<proteinExistence type="predicted"/>
<protein>
    <submittedName>
        <fullName evidence="1">Uncharacterized protein</fullName>
    </submittedName>
</protein>
<dbReference type="EMBL" id="KZ107839">
    <property type="protein sequence ID" value="OSS52169.1"/>
    <property type="molecule type" value="Genomic_DNA"/>
</dbReference>
<evidence type="ECO:0000313" key="1">
    <source>
        <dbReference type="EMBL" id="OSS52169.1"/>
    </source>
</evidence>
<name>A0A1Y2M8N3_EPING</name>
<dbReference type="OMA" id="SFYLGPE"/>
<dbReference type="InterPro" id="IPR045469">
    <property type="entry name" value="Nis1"/>
</dbReference>
<reference evidence="1 2" key="1">
    <citation type="journal article" date="2017" name="Genome Announc.">
        <title>Genome sequence of the saprophytic ascomycete Epicoccum nigrum ICMP 19927 strain isolated from New Zealand.</title>
        <authorList>
            <person name="Fokin M."/>
            <person name="Fleetwood D."/>
            <person name="Weir B.S."/>
            <person name="Villas-Boas S.G."/>
        </authorList>
    </citation>
    <scope>NUCLEOTIDE SEQUENCE [LARGE SCALE GENOMIC DNA]</scope>
    <source>
        <strain evidence="1 2">ICMP 19927</strain>
    </source>
</reference>
<sequence length="156" mass="16080">MRFNTLATSLAAASAASARIIGIAAPRTLCPNETFTLTLLTENYIQTVADISVAWGYSLAPGYPTTLGSFVQSAYLGPDKSNTLENVTVEATVPAQLANDAYNGSLVLSAGVFSLYGASSSVTVAGFNVSVEVGDETSCGDIVRSNGTAWNVNTQG</sequence>
<dbReference type="Proteomes" id="UP000193240">
    <property type="component" value="Unassembled WGS sequence"/>
</dbReference>
<dbReference type="Pfam" id="PF19271">
    <property type="entry name" value="Nis1"/>
    <property type="match status" value="1"/>
</dbReference>
<accession>A0A1Y2M8N3</accession>
<dbReference type="InParanoid" id="A0A1Y2M8N3"/>
<evidence type="ECO:0000313" key="2">
    <source>
        <dbReference type="Proteomes" id="UP000193240"/>
    </source>
</evidence>
<keyword evidence="2" id="KW-1185">Reference proteome</keyword>
<organism evidence="1 2">
    <name type="scientific">Epicoccum nigrum</name>
    <name type="common">Soil fungus</name>
    <name type="synonym">Epicoccum purpurascens</name>
    <dbReference type="NCBI Taxonomy" id="105696"/>
    <lineage>
        <taxon>Eukaryota</taxon>
        <taxon>Fungi</taxon>
        <taxon>Dikarya</taxon>
        <taxon>Ascomycota</taxon>
        <taxon>Pezizomycotina</taxon>
        <taxon>Dothideomycetes</taxon>
        <taxon>Pleosporomycetidae</taxon>
        <taxon>Pleosporales</taxon>
        <taxon>Pleosporineae</taxon>
        <taxon>Didymellaceae</taxon>
        <taxon>Epicoccum</taxon>
    </lineage>
</organism>
<dbReference type="AlphaFoldDB" id="A0A1Y2M8N3"/>